<evidence type="ECO:0000256" key="7">
    <source>
        <dbReference type="ARBA" id="ARBA00022694"/>
    </source>
</evidence>
<evidence type="ECO:0000313" key="13">
    <source>
        <dbReference type="EMBL" id="MVT75811.1"/>
    </source>
</evidence>
<evidence type="ECO:0000313" key="14">
    <source>
        <dbReference type="Proteomes" id="UP000449969"/>
    </source>
</evidence>
<evidence type="ECO:0000256" key="4">
    <source>
        <dbReference type="ARBA" id="ARBA00022603"/>
    </source>
</evidence>
<dbReference type="PROSITE" id="PS01281">
    <property type="entry name" value="GIDA_2"/>
    <property type="match status" value="1"/>
</dbReference>
<dbReference type="InterPro" id="IPR002218">
    <property type="entry name" value="MnmG-rel"/>
</dbReference>
<dbReference type="PANTHER" id="PTHR11806:SF2">
    <property type="entry name" value="METHYLENETETRAHYDROFOLATE--TRNA-(URACIL-5-)-METHYLTRANSFERASE TRMFO"/>
    <property type="match status" value="1"/>
</dbReference>
<gene>
    <name evidence="11" type="primary">trmFO</name>
    <name evidence="13" type="ORF">GPL20_22660</name>
</gene>
<feature type="binding site" evidence="11">
    <location>
        <begin position="13"/>
        <end position="18"/>
    </location>
    <ligand>
        <name>FAD</name>
        <dbReference type="ChEBI" id="CHEBI:57692"/>
    </ligand>
</feature>
<dbReference type="FunFam" id="3.50.50.60:FF:000359">
    <property type="entry name" value="Methylenetetrahydrofolate--tRNA-(uracil-5-)-methyltransferase TrmFO"/>
    <property type="match status" value="1"/>
</dbReference>
<keyword evidence="5 11" id="KW-0285">Flavoprotein</keyword>
<comment type="function">
    <text evidence="2">NAD-binding protein involved in the addition of a carboxymethylaminomethyl (cmnm) group at the wobble position (U34) of certain tRNAs, forming tRNA-cmnm(5)s(2)U34.</text>
</comment>
<evidence type="ECO:0000256" key="9">
    <source>
        <dbReference type="ARBA" id="ARBA00022857"/>
    </source>
</evidence>
<dbReference type="Proteomes" id="UP000449969">
    <property type="component" value="Unassembled WGS sequence"/>
</dbReference>
<dbReference type="Pfam" id="PF01134">
    <property type="entry name" value="GIDA"/>
    <property type="match status" value="1"/>
</dbReference>
<evidence type="ECO:0000256" key="3">
    <source>
        <dbReference type="ARBA" id="ARBA00022490"/>
    </source>
</evidence>
<evidence type="ECO:0000256" key="5">
    <source>
        <dbReference type="ARBA" id="ARBA00022630"/>
    </source>
</evidence>
<keyword evidence="14" id="KW-1185">Reference proteome</keyword>
<dbReference type="InterPro" id="IPR036188">
    <property type="entry name" value="FAD/NAD-bd_sf"/>
</dbReference>
<dbReference type="SUPFAM" id="SSF51905">
    <property type="entry name" value="FAD/NAD(P)-binding domain"/>
    <property type="match status" value="1"/>
</dbReference>
<keyword evidence="8 11" id="KW-0274">FAD</keyword>
<dbReference type="GO" id="GO:0002098">
    <property type="term" value="P:tRNA wobble uridine modification"/>
    <property type="evidence" value="ECO:0007669"/>
    <property type="project" value="TreeGrafter"/>
</dbReference>
<dbReference type="InterPro" id="IPR004417">
    <property type="entry name" value="TrmFO"/>
</dbReference>
<feature type="domain" description="MnmG N-terminal" evidence="12">
    <location>
        <begin position="9"/>
        <end position="381"/>
    </location>
</feature>
<evidence type="ECO:0000256" key="6">
    <source>
        <dbReference type="ARBA" id="ARBA00022679"/>
    </source>
</evidence>
<dbReference type="GO" id="GO:0030488">
    <property type="term" value="P:tRNA methylation"/>
    <property type="evidence" value="ECO:0007669"/>
    <property type="project" value="TreeGrafter"/>
</dbReference>
<protein>
    <recommendedName>
        <fullName evidence="11">Methylenetetrahydrofolate--tRNA-(uracil-5-)-methyltransferase TrmFO</fullName>
        <ecNumber evidence="11">2.1.1.74</ecNumber>
    </recommendedName>
    <alternativeName>
        <fullName evidence="11">Folate-dependent tRNA (uracil-5-)-methyltransferase</fullName>
    </alternativeName>
    <alternativeName>
        <fullName evidence="11">Folate-dependent tRNA(M-5-U54)-methyltransferase</fullName>
    </alternativeName>
</protein>
<keyword evidence="4 11" id="KW-0489">Methyltransferase</keyword>
<dbReference type="GO" id="GO:0050660">
    <property type="term" value="F:flavin adenine dinucleotide binding"/>
    <property type="evidence" value="ECO:0007669"/>
    <property type="project" value="UniProtKB-UniRule"/>
</dbReference>
<organism evidence="13 14">
    <name type="scientific">Bradyrhizobium cajani</name>
    <dbReference type="NCBI Taxonomy" id="1928661"/>
    <lineage>
        <taxon>Bacteria</taxon>
        <taxon>Pseudomonadati</taxon>
        <taxon>Pseudomonadota</taxon>
        <taxon>Alphaproteobacteria</taxon>
        <taxon>Hyphomicrobiales</taxon>
        <taxon>Nitrobacteraceae</taxon>
        <taxon>Bradyrhizobium</taxon>
    </lineage>
</organism>
<dbReference type="EMBL" id="WQNE01000020">
    <property type="protein sequence ID" value="MVT75811.1"/>
    <property type="molecule type" value="Genomic_DNA"/>
</dbReference>
<dbReference type="NCBIfam" id="NF003739">
    <property type="entry name" value="PRK05335.1"/>
    <property type="match status" value="1"/>
</dbReference>
<sequence length="475" mass="50900">MTGPQSNIVHVIGAGLAGSEAAWQVAKTGVPVVLHEMRPTRMTEAHRTDGLAELVCSNSFRSDDAANNAVGLLHAEMRRLGSLIMRAADANQVPAGGALAVDRDGFSAAVTKALNEHPLIEIARDEVAGLPPADWSNVIVATGPLTSAPLADAIRGLTDENALAFFDAIAPIVHRESVDMSVAWFQSRYDKVGPGGNGADYINCPMTKEQYDGFVAALIAGEKTEFKEWETNTPYFDGCLPIEVMAERGPETLRHGPMKPVGLTNPNDPTTKPYAIVQLRQDNKLGTLYNIVGFQTKLKYGEQQRIFRTIPGLEKAEFARLGGLHRNTFLNSPKLLDGQLRLRAQPRLRFAGQMTGCEGYVESASVGLIAGLYAAANARGETLASPPGTSALGSLLGHITGGHIETIEPGTRSFQPMNINFGLFPPLAAVPTKKPDGTRLRGNEKTVAKKQAMSARALADLDRWIADHLRIAAAA</sequence>
<comment type="subcellular location">
    <subcellularLocation>
        <location evidence="11">Cytoplasm</location>
    </subcellularLocation>
</comment>
<dbReference type="AlphaFoldDB" id="A0A844TLG1"/>
<keyword evidence="9 11" id="KW-0521">NADP</keyword>
<dbReference type="Gene3D" id="3.50.50.60">
    <property type="entry name" value="FAD/NAD(P)-binding domain"/>
    <property type="match status" value="2"/>
</dbReference>
<keyword evidence="3 11" id="KW-0963">Cytoplasm</keyword>
<dbReference type="PANTHER" id="PTHR11806">
    <property type="entry name" value="GLUCOSE INHIBITED DIVISION PROTEIN A"/>
    <property type="match status" value="1"/>
</dbReference>
<dbReference type="InterPro" id="IPR020595">
    <property type="entry name" value="MnmG-rel_CS"/>
</dbReference>
<name>A0A844TLG1_9BRAD</name>
<dbReference type="EC" id="2.1.1.74" evidence="11"/>
<comment type="similarity">
    <text evidence="11">Belongs to the MnmG family. TrmFO subfamily.</text>
</comment>
<keyword evidence="7 11" id="KW-0819">tRNA processing</keyword>
<dbReference type="GO" id="GO:0047151">
    <property type="term" value="F:tRNA (uracil(54)-C5)-methyltransferase activity, 5,10-methylenetetrahydrofolate-dependent"/>
    <property type="evidence" value="ECO:0007669"/>
    <property type="project" value="UniProtKB-UniRule"/>
</dbReference>
<evidence type="ECO:0000256" key="10">
    <source>
        <dbReference type="ARBA" id="ARBA00023027"/>
    </source>
</evidence>
<keyword evidence="10 11" id="KW-0520">NAD</keyword>
<comment type="catalytic activity">
    <reaction evidence="11">
        <text>uridine(54) in tRNA + (6R)-5,10-methylene-5,6,7,8-tetrahydrofolate + NADH + H(+) = 5-methyluridine(54) in tRNA + (6S)-5,6,7,8-tetrahydrofolate + NAD(+)</text>
        <dbReference type="Rhea" id="RHEA:16873"/>
        <dbReference type="Rhea" id="RHEA-COMP:10167"/>
        <dbReference type="Rhea" id="RHEA-COMP:10193"/>
        <dbReference type="ChEBI" id="CHEBI:15378"/>
        <dbReference type="ChEBI" id="CHEBI:15636"/>
        <dbReference type="ChEBI" id="CHEBI:57453"/>
        <dbReference type="ChEBI" id="CHEBI:57540"/>
        <dbReference type="ChEBI" id="CHEBI:57945"/>
        <dbReference type="ChEBI" id="CHEBI:65315"/>
        <dbReference type="ChEBI" id="CHEBI:74447"/>
        <dbReference type="EC" id="2.1.1.74"/>
    </reaction>
</comment>
<dbReference type="InterPro" id="IPR040131">
    <property type="entry name" value="MnmG_N"/>
</dbReference>
<comment type="cofactor">
    <cofactor evidence="1 11">
        <name>FAD</name>
        <dbReference type="ChEBI" id="CHEBI:57692"/>
    </cofactor>
</comment>
<evidence type="ECO:0000256" key="2">
    <source>
        <dbReference type="ARBA" id="ARBA00003717"/>
    </source>
</evidence>
<comment type="caution">
    <text evidence="13">The sequence shown here is derived from an EMBL/GenBank/DDBJ whole genome shotgun (WGS) entry which is preliminary data.</text>
</comment>
<keyword evidence="6 11" id="KW-0808">Transferase</keyword>
<proteinExistence type="inferred from homology"/>
<reference evidence="13 14" key="1">
    <citation type="submission" date="2019-12" db="EMBL/GenBank/DDBJ databases">
        <title>Draft genome sequences Bradyrhizobium cajani AMBPC1010, Bradyrhizobium pachyrhizi AMBPC1040 and Bradyrhizobium yuanmingense ALSPC3051, three plant growth promoting strains isolated from nodules of Cajanus cajan L. in Dominican Republic.</title>
        <authorList>
            <person name="Flores-Felix J.D."/>
            <person name="Araujo J."/>
            <person name="Diaz-Alcantara C."/>
            <person name="Gonzalez-Andres F."/>
            <person name="Velazquez E."/>
        </authorList>
    </citation>
    <scope>NUCLEOTIDE SEQUENCE [LARGE SCALE GENOMIC DNA]</scope>
    <source>
        <strain evidence="13 14">1010</strain>
    </source>
</reference>
<evidence type="ECO:0000256" key="8">
    <source>
        <dbReference type="ARBA" id="ARBA00022827"/>
    </source>
</evidence>
<dbReference type="GO" id="GO:0005829">
    <property type="term" value="C:cytosol"/>
    <property type="evidence" value="ECO:0007669"/>
    <property type="project" value="TreeGrafter"/>
</dbReference>
<dbReference type="OrthoDB" id="9803114at2"/>
<evidence type="ECO:0000256" key="1">
    <source>
        <dbReference type="ARBA" id="ARBA00001974"/>
    </source>
</evidence>
<accession>A0A844TLG1</accession>
<dbReference type="RefSeq" id="WP_157331753.1">
    <property type="nucleotide sequence ID" value="NZ_JANADL010000018.1"/>
</dbReference>
<dbReference type="NCBIfam" id="TIGR00137">
    <property type="entry name" value="gid_trmFO"/>
    <property type="match status" value="1"/>
</dbReference>
<comment type="catalytic activity">
    <reaction evidence="11">
        <text>uridine(54) in tRNA + (6R)-5,10-methylene-5,6,7,8-tetrahydrofolate + NADPH + H(+) = 5-methyluridine(54) in tRNA + (6S)-5,6,7,8-tetrahydrofolate + NADP(+)</text>
        <dbReference type="Rhea" id="RHEA:62372"/>
        <dbReference type="Rhea" id="RHEA-COMP:10167"/>
        <dbReference type="Rhea" id="RHEA-COMP:10193"/>
        <dbReference type="ChEBI" id="CHEBI:15378"/>
        <dbReference type="ChEBI" id="CHEBI:15636"/>
        <dbReference type="ChEBI" id="CHEBI:57453"/>
        <dbReference type="ChEBI" id="CHEBI:57783"/>
        <dbReference type="ChEBI" id="CHEBI:58349"/>
        <dbReference type="ChEBI" id="CHEBI:65315"/>
        <dbReference type="ChEBI" id="CHEBI:74447"/>
        <dbReference type="EC" id="2.1.1.74"/>
    </reaction>
</comment>
<evidence type="ECO:0000259" key="12">
    <source>
        <dbReference type="Pfam" id="PF01134"/>
    </source>
</evidence>
<evidence type="ECO:0000256" key="11">
    <source>
        <dbReference type="HAMAP-Rule" id="MF_01037"/>
    </source>
</evidence>
<dbReference type="HAMAP" id="MF_01037">
    <property type="entry name" value="TrmFO"/>
    <property type="match status" value="1"/>
</dbReference>
<comment type="function">
    <text evidence="11">Catalyzes the folate-dependent formation of 5-methyl-uridine at position 54 (M-5-U54) in all tRNAs.</text>
</comment>